<name>A0A845KZ36_9FIRM</name>
<dbReference type="Proteomes" id="UP000463470">
    <property type="component" value="Unassembled WGS sequence"/>
</dbReference>
<dbReference type="InterPro" id="IPR046100">
    <property type="entry name" value="DUF6037"/>
</dbReference>
<proteinExistence type="predicted"/>
<sequence>MKLTGLVDLHKDMIKQQIKRYKFEFSFNRVVFDVFFFIDEEPYKLMFGVKAKNFYFELTVEKGFNINTFLGEKYAELCRVLNLNYDPSNSFSTNKFFEHFNNNIPKFANKNNYPKSHEIAIYKTNVEESEKKYFCGWRDNYVYKTNVTEKNLQKTKEYLGYDAFVSCQRKNISSCWTADENAAIDFYLP</sequence>
<dbReference type="AlphaFoldDB" id="A0A845KZ36"/>
<dbReference type="OrthoDB" id="9134802at2"/>
<accession>A0A845KZ36</accession>
<dbReference type="RefSeq" id="WP_161255387.1">
    <property type="nucleotide sequence ID" value="NZ_WXEY01000003.1"/>
</dbReference>
<keyword evidence="2" id="KW-1185">Reference proteome</keyword>
<dbReference type="Pfam" id="PF19503">
    <property type="entry name" value="DUF6037"/>
    <property type="match status" value="1"/>
</dbReference>
<evidence type="ECO:0008006" key="3">
    <source>
        <dbReference type="Google" id="ProtNLM"/>
    </source>
</evidence>
<evidence type="ECO:0000313" key="2">
    <source>
        <dbReference type="Proteomes" id="UP000463470"/>
    </source>
</evidence>
<evidence type="ECO:0000313" key="1">
    <source>
        <dbReference type="EMBL" id="MZP28933.1"/>
    </source>
</evidence>
<protein>
    <recommendedName>
        <fullName evidence="3">Rloe protein</fullName>
    </recommendedName>
</protein>
<reference evidence="1 2" key="1">
    <citation type="submission" date="2020-01" db="EMBL/GenBank/DDBJ databases">
        <title>Whole-genome sequence of Heliobacterium undosum DSM 13378.</title>
        <authorList>
            <person name="Kyndt J.A."/>
            <person name="Meyer T.E."/>
        </authorList>
    </citation>
    <scope>NUCLEOTIDE SEQUENCE [LARGE SCALE GENOMIC DNA]</scope>
    <source>
        <strain evidence="1 2">DSM 13378</strain>
    </source>
</reference>
<gene>
    <name evidence="1" type="ORF">GTO91_04315</name>
</gene>
<dbReference type="EMBL" id="WXEY01000003">
    <property type="protein sequence ID" value="MZP28933.1"/>
    <property type="molecule type" value="Genomic_DNA"/>
</dbReference>
<comment type="caution">
    <text evidence="1">The sequence shown here is derived from an EMBL/GenBank/DDBJ whole genome shotgun (WGS) entry which is preliminary data.</text>
</comment>
<organism evidence="1 2">
    <name type="scientific">Heliomicrobium undosum</name>
    <dbReference type="NCBI Taxonomy" id="121734"/>
    <lineage>
        <taxon>Bacteria</taxon>
        <taxon>Bacillati</taxon>
        <taxon>Bacillota</taxon>
        <taxon>Clostridia</taxon>
        <taxon>Eubacteriales</taxon>
        <taxon>Heliobacteriaceae</taxon>
        <taxon>Heliomicrobium</taxon>
    </lineage>
</organism>